<dbReference type="Pfam" id="PF11992">
    <property type="entry name" value="TgpA_N"/>
    <property type="match status" value="1"/>
</dbReference>
<dbReference type="PANTHER" id="PTHR42736">
    <property type="entry name" value="PROTEIN-GLUTAMINE GAMMA-GLUTAMYLTRANSFERASE"/>
    <property type="match status" value="1"/>
</dbReference>
<feature type="transmembrane region" description="Helical" evidence="2">
    <location>
        <begin position="184"/>
        <end position="201"/>
    </location>
</feature>
<dbReference type="InterPro" id="IPR038765">
    <property type="entry name" value="Papain-like_cys_pep_sf"/>
</dbReference>
<evidence type="ECO:0000313" key="5">
    <source>
        <dbReference type="EMBL" id="MBR7743252.1"/>
    </source>
</evidence>
<reference evidence="5" key="1">
    <citation type="submission" date="2021-04" db="EMBL/GenBank/DDBJ databases">
        <title>Phycicoccus avicenniae sp. nov., a novel endophytic actinomycetes isolated from branch of Avicennia mariana.</title>
        <authorList>
            <person name="Tuo L."/>
        </authorList>
    </citation>
    <scope>NUCLEOTIDE SEQUENCE</scope>
    <source>
        <strain evidence="5">BSK3Z-2</strain>
    </source>
</reference>
<feature type="transmembrane region" description="Helical" evidence="2">
    <location>
        <begin position="71"/>
        <end position="91"/>
    </location>
</feature>
<name>A0A941DA44_9MICO</name>
<feature type="transmembrane region" description="Helical" evidence="2">
    <location>
        <begin position="21"/>
        <end position="39"/>
    </location>
</feature>
<feature type="transmembrane region" description="Helical" evidence="2">
    <location>
        <begin position="160"/>
        <end position="178"/>
    </location>
</feature>
<sequence>MTAGAGVRAGRDAAGRGRADLLVDVLAVVVLTATALSAWTGTFAGPWWLVAAGAGVVAGVLLALATDLLRLPWWAAVPGLVAVLALLGPPLSLRGTAAGPWPTPASWAASADTVTDGWRRLLTTLPPVDGGGPLALLPLLLALVGSCVALLLARRTRAAWLPLLVPTVVGVAVAALGVVSPGGVLVRGLVLLAVGLLWGTARARRSVVTRTGAPVERFATAALLLAVVGVLVGGGASLLAPGDREVVREHVDPPVTTTDRPSPLAAFRAFRPVADDLADQELVRVEGLPAGTLLRLATVDTYSGTVWAAGDGTTDATDGSAGFLRIGARIPREDVGREVTARVTVGPGWVERRELRLWLPTLGDETSVEVEGPRGADLAERLRYNLDTGAAVLPGGLDVGESYTLRARLGAGAVPAGGVGATPTTPRVDPELTRPMARLVAAADVEGRPPQEQVREVGAWLRENGAYSDGGPGQETILPGHSLGRLETFVSETEPAGNDEQYAATLALTAAHLGLPARVVLGAVPGPDGVVRGADVRAYVEVWDDGAWTLLPPEDFVPDRDKAPSPRAVRQQDRSRTAVVPPPIAQRPPSSEDGFSLDESSSGQGRTATTEIGPGPPVWLLVTAGVVAVPVLGVPAWTLLLLGAKGLRRTVRRRRGSPRSRAAAAWQDVVDTLRDAGYPVRARDTRREVARAVGGRSVADAARAADIATYGPGSPSPQALDFTWSLTRRVRADVADGRSLRERWRRAVSLASFLPERSAEPIRVPSGIHAGRLVERRSAS</sequence>
<evidence type="ECO:0000256" key="1">
    <source>
        <dbReference type="SAM" id="MobiDB-lite"/>
    </source>
</evidence>
<dbReference type="Proteomes" id="UP000677016">
    <property type="component" value="Unassembled WGS sequence"/>
</dbReference>
<feature type="transmembrane region" description="Helical" evidence="2">
    <location>
        <begin position="618"/>
        <end position="644"/>
    </location>
</feature>
<evidence type="ECO:0000259" key="3">
    <source>
        <dbReference type="Pfam" id="PF01841"/>
    </source>
</evidence>
<comment type="caution">
    <text evidence="5">The sequence shown here is derived from an EMBL/GenBank/DDBJ whole genome shotgun (WGS) entry which is preliminary data.</text>
</comment>
<accession>A0A941DA44</accession>
<organism evidence="5 6">
    <name type="scientific">Phycicoccus avicenniae</name>
    <dbReference type="NCBI Taxonomy" id="2828860"/>
    <lineage>
        <taxon>Bacteria</taxon>
        <taxon>Bacillati</taxon>
        <taxon>Actinomycetota</taxon>
        <taxon>Actinomycetes</taxon>
        <taxon>Micrococcales</taxon>
        <taxon>Intrasporangiaceae</taxon>
        <taxon>Phycicoccus</taxon>
    </lineage>
</organism>
<dbReference type="EMBL" id="JAGSNF010000009">
    <property type="protein sequence ID" value="MBR7743252.1"/>
    <property type="molecule type" value="Genomic_DNA"/>
</dbReference>
<keyword evidence="2" id="KW-1133">Transmembrane helix</keyword>
<feature type="transmembrane region" description="Helical" evidence="2">
    <location>
        <begin position="134"/>
        <end position="153"/>
    </location>
</feature>
<dbReference type="InterPro" id="IPR052901">
    <property type="entry name" value="Bact_TGase-like"/>
</dbReference>
<gene>
    <name evidence="5" type="ORF">KC207_08115</name>
</gene>
<evidence type="ECO:0000313" key="6">
    <source>
        <dbReference type="Proteomes" id="UP000677016"/>
    </source>
</evidence>
<protein>
    <submittedName>
        <fullName evidence="5">Transglutaminase domain-containing protein</fullName>
    </submittedName>
</protein>
<dbReference type="Pfam" id="PF01841">
    <property type="entry name" value="Transglut_core"/>
    <property type="match status" value="1"/>
</dbReference>
<evidence type="ECO:0000256" key="2">
    <source>
        <dbReference type="SAM" id="Phobius"/>
    </source>
</evidence>
<feature type="domain" description="Protein-glutamine gamma-glutamyltransferase TgpA N-terminal" evidence="4">
    <location>
        <begin position="31"/>
        <end position="409"/>
    </location>
</feature>
<feature type="compositionally biased region" description="Basic and acidic residues" evidence="1">
    <location>
        <begin position="557"/>
        <end position="576"/>
    </location>
</feature>
<dbReference type="PANTHER" id="PTHR42736:SF1">
    <property type="entry name" value="PROTEIN-GLUTAMINE GAMMA-GLUTAMYLTRANSFERASE"/>
    <property type="match status" value="1"/>
</dbReference>
<dbReference type="AlphaFoldDB" id="A0A941DA44"/>
<dbReference type="RefSeq" id="WP_211602495.1">
    <property type="nucleotide sequence ID" value="NZ_JAGSNF010000009.1"/>
</dbReference>
<feature type="transmembrane region" description="Helical" evidence="2">
    <location>
        <begin position="221"/>
        <end position="240"/>
    </location>
</feature>
<dbReference type="SUPFAM" id="SSF54001">
    <property type="entry name" value="Cysteine proteinases"/>
    <property type="match status" value="1"/>
</dbReference>
<dbReference type="InterPro" id="IPR021878">
    <property type="entry name" value="TgpA_N"/>
</dbReference>
<feature type="transmembrane region" description="Helical" evidence="2">
    <location>
        <begin position="45"/>
        <end position="64"/>
    </location>
</feature>
<dbReference type="InterPro" id="IPR002931">
    <property type="entry name" value="Transglutaminase-like"/>
</dbReference>
<feature type="domain" description="Transglutaminase-like" evidence="3">
    <location>
        <begin position="446"/>
        <end position="549"/>
    </location>
</feature>
<feature type="region of interest" description="Disordered" evidence="1">
    <location>
        <begin position="554"/>
        <end position="614"/>
    </location>
</feature>
<keyword evidence="2" id="KW-0472">Membrane</keyword>
<keyword evidence="2" id="KW-0812">Transmembrane</keyword>
<proteinExistence type="predicted"/>
<feature type="compositionally biased region" description="Polar residues" evidence="1">
    <location>
        <begin position="598"/>
        <end position="610"/>
    </location>
</feature>
<keyword evidence="6" id="KW-1185">Reference proteome</keyword>
<evidence type="ECO:0000259" key="4">
    <source>
        <dbReference type="Pfam" id="PF11992"/>
    </source>
</evidence>